<dbReference type="OrthoDB" id="6315319at2"/>
<name>A0A0A7EHG4_9GAMM</name>
<feature type="transmembrane region" description="Helical" evidence="1">
    <location>
        <begin position="102"/>
        <end position="122"/>
    </location>
</feature>
<dbReference type="eggNOG" id="COG5473">
    <property type="taxonomic scope" value="Bacteria"/>
</dbReference>
<evidence type="ECO:0000313" key="3">
    <source>
        <dbReference type="Proteomes" id="UP000030341"/>
    </source>
</evidence>
<proteinExistence type="predicted"/>
<keyword evidence="1" id="KW-0472">Membrane</keyword>
<keyword evidence="1" id="KW-0812">Transmembrane</keyword>
<keyword evidence="3" id="KW-1185">Reference proteome</keyword>
<organism evidence="2 3">
    <name type="scientific">Pseudoalteromonas piratica</name>
    <dbReference type="NCBI Taxonomy" id="1348114"/>
    <lineage>
        <taxon>Bacteria</taxon>
        <taxon>Pseudomonadati</taxon>
        <taxon>Pseudomonadota</taxon>
        <taxon>Gammaproteobacteria</taxon>
        <taxon>Alteromonadales</taxon>
        <taxon>Pseudoalteromonadaceae</taxon>
        <taxon>Pseudoalteromonas</taxon>
    </lineage>
</organism>
<protein>
    <recommendedName>
        <fullName evidence="4">Transmembrane protein</fullName>
    </recommendedName>
</protein>
<dbReference type="AlphaFoldDB" id="A0A0A7EHG4"/>
<gene>
    <name evidence="2" type="ORF">OM33_13365</name>
</gene>
<feature type="transmembrane region" description="Helical" evidence="1">
    <location>
        <begin position="31"/>
        <end position="51"/>
    </location>
</feature>
<evidence type="ECO:0000313" key="2">
    <source>
        <dbReference type="EMBL" id="AIY65993.1"/>
    </source>
</evidence>
<dbReference type="NCBIfam" id="NF041043">
    <property type="entry name" value="BPSS1780_fam"/>
    <property type="match status" value="1"/>
</dbReference>
<feature type="transmembrane region" description="Helical" evidence="1">
    <location>
        <begin position="157"/>
        <end position="180"/>
    </location>
</feature>
<dbReference type="HOGENOM" id="CLU_1073113_0_0_6"/>
<reference evidence="2 3" key="1">
    <citation type="submission" date="2014-11" db="EMBL/GenBank/DDBJ databases">
        <title>Complete Genome Sequence of Pseudoalteromonas sp. Strain OCN003 Isolated from Kaneohe Bay, Oahu, Hawaii.</title>
        <authorList>
            <person name="Beurmann S."/>
            <person name="Videau P."/>
            <person name="Ushijima B."/>
            <person name="Smith A.M."/>
            <person name="Aeby G.S."/>
            <person name="Callahan S.M."/>
            <person name="Belcaid M."/>
        </authorList>
    </citation>
    <scope>NUCLEOTIDE SEQUENCE [LARGE SCALE GENOMIC DNA]</scope>
    <source>
        <strain evidence="2 3">OCN003</strain>
    </source>
</reference>
<dbReference type="Proteomes" id="UP000030341">
    <property type="component" value="Chromosome 1"/>
</dbReference>
<accession>A0A0A7EHG4</accession>
<dbReference type="RefSeq" id="WP_038642404.1">
    <property type="nucleotide sequence ID" value="NZ_CP009888.1"/>
</dbReference>
<keyword evidence="1" id="KW-1133">Transmembrane helix</keyword>
<evidence type="ECO:0000256" key="1">
    <source>
        <dbReference type="SAM" id="Phobius"/>
    </source>
</evidence>
<dbReference type="STRING" id="1348114.OM33_13365"/>
<sequence>MAVEIRIFKAKAGLNWFKAGWELFKCQPGTFILMHLFIGILSLIALVAPIFQLPAAIAMPFVTAGFYRAMLNRQQGKQISFLDIFSVFSEAGRRLMLFRLGLYHLFGGFILALLTTTLFQGLSEPINAYLKAVESQNVDLVQLHAQQVIDSIQFSNVIVLVAAYSLYTMCFAFTIPLVYFSNNNSILECIKASLLVFWHNMGALSIFGAISAGLILFAAFLSFIPLLFILPILYAGFFVSFQAMFMSAVIVKPEQSNNAESQTHNHDRFDA</sequence>
<evidence type="ECO:0008006" key="4">
    <source>
        <dbReference type="Google" id="ProtNLM"/>
    </source>
</evidence>
<dbReference type="EMBL" id="CP009888">
    <property type="protein sequence ID" value="AIY65993.1"/>
    <property type="molecule type" value="Genomic_DNA"/>
</dbReference>
<dbReference type="KEGG" id="pseo:OM33_13365"/>
<dbReference type="InterPro" id="IPR047798">
    <property type="entry name" value="BPSS1780-like"/>
</dbReference>
<feature type="transmembrane region" description="Helical" evidence="1">
    <location>
        <begin position="201"/>
        <end position="226"/>
    </location>
</feature>